<gene>
    <name evidence="2" type="ORF">FHS29_005771</name>
</gene>
<dbReference type="AlphaFoldDB" id="A0A841CNC6"/>
<evidence type="ECO:0000256" key="1">
    <source>
        <dbReference type="SAM" id="MobiDB-lite"/>
    </source>
</evidence>
<name>A0A841CNC6_9PSEU</name>
<reference evidence="2 3" key="1">
    <citation type="submission" date="2020-08" db="EMBL/GenBank/DDBJ databases">
        <title>Genomic Encyclopedia of Type Strains, Phase III (KMG-III): the genomes of soil and plant-associated and newly described type strains.</title>
        <authorList>
            <person name="Whitman W."/>
        </authorList>
    </citation>
    <scope>NUCLEOTIDE SEQUENCE [LARGE SCALE GENOMIC DNA]</scope>
    <source>
        <strain evidence="2 3">CECT 8640</strain>
    </source>
</reference>
<feature type="region of interest" description="Disordered" evidence="1">
    <location>
        <begin position="1"/>
        <end position="40"/>
    </location>
</feature>
<sequence>MERVRGIEDAKRLRDELDDDRPRRHAPLPPAVAPPAGVGAIVPQDGDRIELDFSDLNDALGKLDRLHSTLYEHLDRADVLSQPFGDGKGPVALHMRRAFGLRAGEMDGGVKTALKSYLRELELLRDALRQVGATHQAEDEAVAEAMRKL</sequence>
<organism evidence="2 3">
    <name type="scientific">Saccharothrix tamanrassetensis</name>
    <dbReference type="NCBI Taxonomy" id="1051531"/>
    <lineage>
        <taxon>Bacteria</taxon>
        <taxon>Bacillati</taxon>
        <taxon>Actinomycetota</taxon>
        <taxon>Actinomycetes</taxon>
        <taxon>Pseudonocardiales</taxon>
        <taxon>Pseudonocardiaceae</taxon>
        <taxon>Saccharothrix</taxon>
    </lineage>
</organism>
<feature type="compositionally biased region" description="Basic and acidic residues" evidence="1">
    <location>
        <begin position="1"/>
        <end position="15"/>
    </location>
</feature>
<evidence type="ECO:0000313" key="3">
    <source>
        <dbReference type="Proteomes" id="UP000547510"/>
    </source>
</evidence>
<accession>A0A841CNC6</accession>
<keyword evidence="3" id="KW-1185">Reference proteome</keyword>
<evidence type="ECO:0000313" key="2">
    <source>
        <dbReference type="EMBL" id="MBB5959151.1"/>
    </source>
</evidence>
<dbReference type="RefSeq" id="WP_184695768.1">
    <property type="nucleotide sequence ID" value="NZ_JACHJN010000010.1"/>
</dbReference>
<dbReference type="Proteomes" id="UP000547510">
    <property type="component" value="Unassembled WGS sequence"/>
</dbReference>
<proteinExistence type="predicted"/>
<evidence type="ECO:0008006" key="4">
    <source>
        <dbReference type="Google" id="ProtNLM"/>
    </source>
</evidence>
<dbReference type="EMBL" id="JACHJN010000010">
    <property type="protein sequence ID" value="MBB5959151.1"/>
    <property type="molecule type" value="Genomic_DNA"/>
</dbReference>
<protein>
    <recommendedName>
        <fullName evidence="4">PE family protein</fullName>
    </recommendedName>
</protein>
<comment type="caution">
    <text evidence="2">The sequence shown here is derived from an EMBL/GenBank/DDBJ whole genome shotgun (WGS) entry which is preliminary data.</text>
</comment>